<keyword evidence="6" id="KW-1185">Reference proteome</keyword>
<organism evidence="4 7">
    <name type="scientific">Xanthocytophaga flava</name>
    <dbReference type="NCBI Taxonomy" id="3048013"/>
    <lineage>
        <taxon>Bacteria</taxon>
        <taxon>Pseudomonadati</taxon>
        <taxon>Bacteroidota</taxon>
        <taxon>Cytophagia</taxon>
        <taxon>Cytophagales</taxon>
        <taxon>Rhodocytophagaceae</taxon>
        <taxon>Xanthocytophaga</taxon>
    </lineage>
</organism>
<dbReference type="RefSeq" id="WP_313975399.1">
    <property type="nucleotide sequence ID" value="NZ_JASJOS010000001.1"/>
</dbReference>
<evidence type="ECO:0000313" key="4">
    <source>
        <dbReference type="EMBL" id="MDJ1479321.1"/>
    </source>
</evidence>
<dbReference type="EC" id="5.4.99.-" evidence="4"/>
<comment type="similarity">
    <text evidence="1">Belongs to the pseudouridine synthase RluA family.</text>
</comment>
<dbReference type="InterPro" id="IPR020103">
    <property type="entry name" value="PsdUridine_synth_cat_dom_sf"/>
</dbReference>
<dbReference type="Proteomes" id="UP001228581">
    <property type="component" value="Unassembled WGS sequence"/>
</dbReference>
<dbReference type="Proteomes" id="UP001241110">
    <property type="component" value="Unassembled WGS sequence"/>
</dbReference>
<protein>
    <submittedName>
        <fullName evidence="4">RluA family pseudouridine synthase</fullName>
        <ecNumber evidence="4">5.4.99.-</ecNumber>
    </submittedName>
</protein>
<evidence type="ECO:0000259" key="3">
    <source>
        <dbReference type="Pfam" id="PF00849"/>
    </source>
</evidence>
<evidence type="ECO:0000313" key="7">
    <source>
        <dbReference type="Proteomes" id="UP001241110"/>
    </source>
</evidence>
<sequence>MIPFTVIYEDNHLIVVNKASGVLVQPDKNGDPALEQLIKQYIKEKYSKPGEVFLGVVHRLDRPVSGLVIFAKTSKALVRMNELFKQRDIEKVYWAVVGTMPAEPEGKLVHWITRSEKSNLSKAHKTEVKGSLRAELQYKLIQRSDRYSLLEVHLMTGRHHQIRAQLSAIGCPIVGDLKYGFARSSPDGSIFLHSRYTKFIHPVQKEEIILEAPMPELWRKYGMG</sequence>
<dbReference type="GO" id="GO:0001522">
    <property type="term" value="P:pseudouridine synthesis"/>
    <property type="evidence" value="ECO:0007669"/>
    <property type="project" value="InterPro"/>
</dbReference>
<evidence type="ECO:0000313" key="5">
    <source>
        <dbReference type="EMBL" id="MDJ1492666.1"/>
    </source>
</evidence>
<dbReference type="InterPro" id="IPR006145">
    <property type="entry name" value="PsdUridine_synth_RsuA/RluA"/>
</dbReference>
<dbReference type="SUPFAM" id="SSF55120">
    <property type="entry name" value="Pseudouridine synthase"/>
    <property type="match status" value="1"/>
</dbReference>
<dbReference type="PANTHER" id="PTHR21600:SF83">
    <property type="entry name" value="PSEUDOURIDYLATE SYNTHASE RPUSD4, MITOCHONDRIAL"/>
    <property type="match status" value="1"/>
</dbReference>
<dbReference type="EMBL" id="JASJOT010000003">
    <property type="protein sequence ID" value="MDJ1492666.1"/>
    <property type="molecule type" value="Genomic_DNA"/>
</dbReference>
<evidence type="ECO:0000256" key="1">
    <source>
        <dbReference type="ARBA" id="ARBA00010876"/>
    </source>
</evidence>
<reference evidence="4 6" key="1">
    <citation type="submission" date="2023-05" db="EMBL/GenBank/DDBJ databases">
        <authorList>
            <person name="Zhang X."/>
        </authorList>
    </citation>
    <scope>NUCLEOTIDE SEQUENCE</scope>
    <source>
        <strain evidence="5 6">DM2B3-1</strain>
        <strain evidence="4">YF14B1</strain>
    </source>
</reference>
<dbReference type="EMBL" id="JASJOS010000001">
    <property type="protein sequence ID" value="MDJ1479321.1"/>
    <property type="molecule type" value="Genomic_DNA"/>
</dbReference>
<evidence type="ECO:0000313" key="6">
    <source>
        <dbReference type="Proteomes" id="UP001228581"/>
    </source>
</evidence>
<feature type="domain" description="Pseudouridine synthase RsuA/RluA-like" evidence="3">
    <location>
        <begin position="12"/>
        <end position="168"/>
    </location>
</feature>
<dbReference type="InterPro" id="IPR006224">
    <property type="entry name" value="PsdUridine_synth_RluA-like_CS"/>
</dbReference>
<dbReference type="GO" id="GO:0006396">
    <property type="term" value="P:RNA processing"/>
    <property type="evidence" value="ECO:0007669"/>
    <property type="project" value="UniProtKB-ARBA"/>
</dbReference>
<dbReference type="Pfam" id="PF00849">
    <property type="entry name" value="PseudoU_synth_2"/>
    <property type="match status" value="1"/>
</dbReference>
<dbReference type="AlphaFoldDB" id="A0AAE3QLV8"/>
<dbReference type="Gene3D" id="3.30.2350.10">
    <property type="entry name" value="Pseudouridine synthase"/>
    <property type="match status" value="1"/>
</dbReference>
<dbReference type="PROSITE" id="PS01129">
    <property type="entry name" value="PSI_RLU"/>
    <property type="match status" value="1"/>
</dbReference>
<dbReference type="GO" id="GO:0003723">
    <property type="term" value="F:RNA binding"/>
    <property type="evidence" value="ECO:0007669"/>
    <property type="project" value="InterPro"/>
</dbReference>
<gene>
    <name evidence="4" type="ORF">QNI16_02420</name>
    <name evidence="5" type="ORF">QNI19_06960</name>
</gene>
<name>A0AAE3QLV8_9BACT</name>
<evidence type="ECO:0000256" key="2">
    <source>
        <dbReference type="ARBA" id="ARBA00023235"/>
    </source>
</evidence>
<keyword evidence="2 4" id="KW-0413">Isomerase</keyword>
<dbReference type="GO" id="GO:0009982">
    <property type="term" value="F:pseudouridine synthase activity"/>
    <property type="evidence" value="ECO:0007669"/>
    <property type="project" value="InterPro"/>
</dbReference>
<dbReference type="CDD" id="cd02869">
    <property type="entry name" value="PseudoU_synth_RluA_like"/>
    <property type="match status" value="1"/>
</dbReference>
<accession>A0AAE3QLV8</accession>
<dbReference type="InterPro" id="IPR050188">
    <property type="entry name" value="RluA_PseudoU_synthase"/>
</dbReference>
<proteinExistence type="inferred from homology"/>
<dbReference type="GO" id="GO:0140098">
    <property type="term" value="F:catalytic activity, acting on RNA"/>
    <property type="evidence" value="ECO:0007669"/>
    <property type="project" value="UniProtKB-ARBA"/>
</dbReference>
<dbReference type="PANTHER" id="PTHR21600">
    <property type="entry name" value="MITOCHONDRIAL RNA PSEUDOURIDINE SYNTHASE"/>
    <property type="match status" value="1"/>
</dbReference>
<comment type="caution">
    <text evidence="4">The sequence shown here is derived from an EMBL/GenBank/DDBJ whole genome shotgun (WGS) entry which is preliminary data.</text>
</comment>